<keyword evidence="2" id="KW-1003">Cell membrane</keyword>
<evidence type="ECO:0000259" key="5">
    <source>
        <dbReference type="PROSITE" id="PS50885"/>
    </source>
</evidence>
<comment type="caution">
    <text evidence="6">The sequence shown here is derived from an EMBL/GenBank/DDBJ whole genome shotgun (WGS) entry which is preliminary data.</text>
</comment>
<dbReference type="EMBL" id="JAPDIA010000003">
    <property type="protein sequence ID" value="MDG0809699.1"/>
    <property type="molecule type" value="Genomic_DNA"/>
</dbReference>
<keyword evidence="6" id="KW-0418">Kinase</keyword>
<feature type="domain" description="HAMP" evidence="5">
    <location>
        <begin position="308"/>
        <end position="360"/>
    </location>
</feature>
<dbReference type="GO" id="GO:0000155">
    <property type="term" value="F:phosphorelay sensor kinase activity"/>
    <property type="evidence" value="ECO:0007669"/>
    <property type="project" value="InterPro"/>
</dbReference>
<feature type="transmembrane region" description="Helical" evidence="4">
    <location>
        <begin position="288"/>
        <end position="310"/>
    </location>
</feature>
<dbReference type="AlphaFoldDB" id="A0A9X4QSV3"/>
<keyword evidence="4" id="KW-1133">Transmembrane helix</keyword>
<dbReference type="InterPro" id="IPR010559">
    <property type="entry name" value="Sig_transdc_His_kin_internal"/>
</dbReference>
<dbReference type="SMART" id="SM00304">
    <property type="entry name" value="HAMP"/>
    <property type="match status" value="1"/>
</dbReference>
<keyword evidence="3 4" id="KW-0472">Membrane</keyword>
<dbReference type="InterPro" id="IPR003660">
    <property type="entry name" value="HAMP_dom"/>
</dbReference>
<evidence type="ECO:0000313" key="6">
    <source>
        <dbReference type="EMBL" id="MDG0809699.1"/>
    </source>
</evidence>
<keyword evidence="4" id="KW-0812">Transmembrane</keyword>
<reference evidence="6" key="1">
    <citation type="submission" date="2022-10" db="EMBL/GenBank/DDBJ databases">
        <title>Comparative genomic analysis of Cohnella hashimotonis sp. nov., isolated from the International Space Station.</title>
        <authorList>
            <person name="Simpson A."/>
            <person name="Venkateswaran K."/>
        </authorList>
    </citation>
    <scope>NUCLEOTIDE SEQUENCE</scope>
    <source>
        <strain evidence="6">DSM 28161</strain>
    </source>
</reference>
<keyword evidence="7" id="KW-1185">Reference proteome</keyword>
<evidence type="ECO:0000256" key="1">
    <source>
        <dbReference type="ARBA" id="ARBA00004236"/>
    </source>
</evidence>
<gene>
    <name evidence="6" type="ORF">OMP40_10360</name>
</gene>
<accession>A0A9X4QSV3</accession>
<dbReference type="Pfam" id="PF00672">
    <property type="entry name" value="HAMP"/>
    <property type="match status" value="1"/>
</dbReference>
<feature type="transmembrane region" description="Helical" evidence="4">
    <location>
        <begin position="12"/>
        <end position="34"/>
    </location>
</feature>
<dbReference type="Gene3D" id="6.10.340.10">
    <property type="match status" value="1"/>
</dbReference>
<dbReference type="PROSITE" id="PS50885">
    <property type="entry name" value="HAMP"/>
    <property type="match status" value="1"/>
</dbReference>
<dbReference type="RefSeq" id="WP_277531158.1">
    <property type="nucleotide sequence ID" value="NZ_JAPDIA010000003.1"/>
</dbReference>
<organism evidence="6 7">
    <name type="scientific">Cohnella rhizosphaerae</name>
    <dbReference type="NCBI Taxonomy" id="1457232"/>
    <lineage>
        <taxon>Bacteria</taxon>
        <taxon>Bacillati</taxon>
        <taxon>Bacillota</taxon>
        <taxon>Bacilli</taxon>
        <taxon>Bacillales</taxon>
        <taxon>Paenibacillaceae</taxon>
        <taxon>Cohnella</taxon>
    </lineage>
</organism>
<protein>
    <submittedName>
        <fullName evidence="6">Histidine kinase</fullName>
    </submittedName>
</protein>
<dbReference type="GO" id="GO:0005886">
    <property type="term" value="C:plasma membrane"/>
    <property type="evidence" value="ECO:0007669"/>
    <property type="project" value="UniProtKB-SubCell"/>
</dbReference>
<name>A0A9X4QSV3_9BACL</name>
<proteinExistence type="predicted"/>
<dbReference type="SUPFAM" id="SSF158472">
    <property type="entry name" value="HAMP domain-like"/>
    <property type="match status" value="1"/>
</dbReference>
<evidence type="ECO:0000256" key="2">
    <source>
        <dbReference type="ARBA" id="ARBA00022475"/>
    </source>
</evidence>
<dbReference type="Pfam" id="PF06580">
    <property type="entry name" value="His_kinase"/>
    <property type="match status" value="1"/>
</dbReference>
<evidence type="ECO:0000256" key="3">
    <source>
        <dbReference type="ARBA" id="ARBA00023136"/>
    </source>
</evidence>
<dbReference type="CDD" id="cd06225">
    <property type="entry name" value="HAMP"/>
    <property type="match status" value="1"/>
</dbReference>
<evidence type="ECO:0000256" key="4">
    <source>
        <dbReference type="SAM" id="Phobius"/>
    </source>
</evidence>
<dbReference type="Proteomes" id="UP001153404">
    <property type="component" value="Unassembled WGS sequence"/>
</dbReference>
<sequence length="455" mass="51994">MKLFGFWRRSIFMRLVLTFLIIMAPLYGIGIGMYNWGVSAIKREILNSKAAQMTYYMDKLEQETQRLKFVQSETLYNDDINRLANSVQYMDNYERGYYLNNLQQRLSAIKNGSNYIENVVAYIPSIGRTIPAEGSIGELRDSDLGRMIWSDNSTPSQLIYNEGQLVLNAFFPPNAVKKSLKPLYAVQIKLSVPQLKESLRQFNLNADSGSFLMDASKQLSISGNEATPTQERIRSLVGHSDNGKGSIAMNQERYLYIYRTSSYLGLTLVSYIPESALFAGLGKYKFTFGLLSMAVVLIIIVFSLAILRFIRMPLHTLIRGFRRLEKGEMDFTIGHRYEDEFGVLYDRFNSMLGRLRSLIDQNYKQTIMVQRAELKQLQAQINPHFLYNSFFILYTMTRRGEYEQLMKFQLQLGGVFSIRNPQCFGRGDAGAGSRPCTDLLRHTGDALLQSNQGGI</sequence>
<keyword evidence="6" id="KW-0808">Transferase</keyword>
<comment type="subcellular location">
    <subcellularLocation>
        <location evidence="1">Cell membrane</location>
    </subcellularLocation>
</comment>
<evidence type="ECO:0000313" key="7">
    <source>
        <dbReference type="Proteomes" id="UP001153404"/>
    </source>
</evidence>